<proteinExistence type="predicted"/>
<dbReference type="AlphaFoldDB" id="A0A2A2K007"/>
<dbReference type="Proteomes" id="UP000218231">
    <property type="component" value="Unassembled WGS sequence"/>
</dbReference>
<accession>A0A2A2K007</accession>
<sequence length="78" mass="8097">MSRALSLFEIAVWYSPDRCAAQPNTNTSGALANTVATTSPRVRPNARNCHALALDCASSAAKLICSPDVANTIAAFCG</sequence>
<reference evidence="1 2" key="1">
    <citation type="journal article" date="2017" name="Curr. Biol.">
        <title>Genome architecture and evolution of a unichromosomal asexual nematode.</title>
        <authorList>
            <person name="Fradin H."/>
            <person name="Zegar C."/>
            <person name="Gutwein M."/>
            <person name="Lucas J."/>
            <person name="Kovtun M."/>
            <person name="Corcoran D."/>
            <person name="Baugh L.R."/>
            <person name="Kiontke K."/>
            <person name="Gunsalus K."/>
            <person name="Fitch D.H."/>
            <person name="Piano F."/>
        </authorList>
    </citation>
    <scope>NUCLEOTIDE SEQUENCE [LARGE SCALE GENOMIC DNA]</scope>
    <source>
        <strain evidence="1">PF1309</strain>
    </source>
</reference>
<organism evidence="1 2">
    <name type="scientific">Diploscapter pachys</name>
    <dbReference type="NCBI Taxonomy" id="2018661"/>
    <lineage>
        <taxon>Eukaryota</taxon>
        <taxon>Metazoa</taxon>
        <taxon>Ecdysozoa</taxon>
        <taxon>Nematoda</taxon>
        <taxon>Chromadorea</taxon>
        <taxon>Rhabditida</taxon>
        <taxon>Rhabditina</taxon>
        <taxon>Rhabditomorpha</taxon>
        <taxon>Rhabditoidea</taxon>
        <taxon>Rhabditidae</taxon>
        <taxon>Diploscapter</taxon>
    </lineage>
</organism>
<dbReference type="EMBL" id="LIAE01009970">
    <property type="protein sequence ID" value="PAV67258.1"/>
    <property type="molecule type" value="Genomic_DNA"/>
</dbReference>
<gene>
    <name evidence="1" type="ORF">WR25_10347</name>
</gene>
<comment type="caution">
    <text evidence="1">The sequence shown here is derived from an EMBL/GenBank/DDBJ whole genome shotgun (WGS) entry which is preliminary data.</text>
</comment>
<evidence type="ECO:0000313" key="2">
    <source>
        <dbReference type="Proteomes" id="UP000218231"/>
    </source>
</evidence>
<keyword evidence="2" id="KW-1185">Reference proteome</keyword>
<evidence type="ECO:0000313" key="1">
    <source>
        <dbReference type="EMBL" id="PAV67258.1"/>
    </source>
</evidence>
<protein>
    <submittedName>
        <fullName evidence="1">Uncharacterized protein</fullName>
    </submittedName>
</protein>
<name>A0A2A2K007_9BILA</name>